<evidence type="ECO:0000313" key="1">
    <source>
        <dbReference type="EMBL" id="MBP1968400.1"/>
    </source>
</evidence>
<accession>A0ABS4IBX1</accession>
<proteinExistence type="predicted"/>
<protein>
    <submittedName>
        <fullName evidence="1">Uncharacterized protein YaiI (UPF0178 family)</fullName>
    </submittedName>
</protein>
<sequence>MNYSFDDFHSTIYGLALLELAKGGTVLHHKGFIYTNEKVDNLLQTRYISSMARKIGKRTKGPKPYTAEIGKNSAIF</sequence>
<dbReference type="Pfam" id="PF02639">
    <property type="entry name" value="DUF188"/>
    <property type="match status" value="1"/>
</dbReference>
<dbReference type="InterPro" id="IPR003791">
    <property type="entry name" value="UPF0178"/>
</dbReference>
<gene>
    <name evidence="1" type="ORF">J2Z83_000492</name>
</gene>
<evidence type="ECO:0000313" key="2">
    <source>
        <dbReference type="Proteomes" id="UP001519345"/>
    </source>
</evidence>
<dbReference type="Proteomes" id="UP001519345">
    <property type="component" value="Unassembled WGS sequence"/>
</dbReference>
<comment type="caution">
    <text evidence="1">The sequence shown here is derived from an EMBL/GenBank/DDBJ whole genome shotgun (WGS) entry which is preliminary data.</text>
</comment>
<keyword evidence="2" id="KW-1185">Reference proteome</keyword>
<name>A0ABS4IBX1_9BACI</name>
<organism evidence="1 2">
    <name type="scientific">Virgibacillus natechei</name>
    <dbReference type="NCBI Taxonomy" id="1216297"/>
    <lineage>
        <taxon>Bacteria</taxon>
        <taxon>Bacillati</taxon>
        <taxon>Bacillota</taxon>
        <taxon>Bacilli</taxon>
        <taxon>Bacillales</taxon>
        <taxon>Bacillaceae</taxon>
        <taxon>Virgibacillus</taxon>
    </lineage>
</organism>
<reference evidence="1 2" key="1">
    <citation type="submission" date="2021-03" db="EMBL/GenBank/DDBJ databases">
        <title>Genomic Encyclopedia of Type Strains, Phase IV (KMG-IV): sequencing the most valuable type-strain genomes for metagenomic binning, comparative biology and taxonomic classification.</title>
        <authorList>
            <person name="Goeker M."/>
        </authorList>
    </citation>
    <scope>NUCLEOTIDE SEQUENCE [LARGE SCALE GENOMIC DNA]</scope>
    <source>
        <strain evidence="1 2">DSM 25609</strain>
    </source>
</reference>
<dbReference type="EMBL" id="JAGGKX010000002">
    <property type="protein sequence ID" value="MBP1968400.1"/>
    <property type="molecule type" value="Genomic_DNA"/>
</dbReference>